<name>A0A0E9S921_ANGAN</name>
<dbReference type="EMBL" id="GBXM01070683">
    <property type="protein sequence ID" value="JAH37894.1"/>
    <property type="molecule type" value="Transcribed_RNA"/>
</dbReference>
<organism evidence="1">
    <name type="scientific">Anguilla anguilla</name>
    <name type="common">European freshwater eel</name>
    <name type="synonym">Muraena anguilla</name>
    <dbReference type="NCBI Taxonomy" id="7936"/>
    <lineage>
        <taxon>Eukaryota</taxon>
        <taxon>Metazoa</taxon>
        <taxon>Chordata</taxon>
        <taxon>Craniata</taxon>
        <taxon>Vertebrata</taxon>
        <taxon>Euteleostomi</taxon>
        <taxon>Actinopterygii</taxon>
        <taxon>Neopterygii</taxon>
        <taxon>Teleostei</taxon>
        <taxon>Anguilliformes</taxon>
        <taxon>Anguillidae</taxon>
        <taxon>Anguilla</taxon>
    </lineage>
</organism>
<reference evidence="1" key="2">
    <citation type="journal article" date="2015" name="Fish Shellfish Immunol.">
        <title>Early steps in the European eel (Anguilla anguilla)-Vibrio vulnificus interaction in the gills: Role of the RtxA13 toxin.</title>
        <authorList>
            <person name="Callol A."/>
            <person name="Pajuelo D."/>
            <person name="Ebbesson L."/>
            <person name="Teles M."/>
            <person name="MacKenzie S."/>
            <person name="Amaro C."/>
        </authorList>
    </citation>
    <scope>NUCLEOTIDE SEQUENCE</scope>
</reference>
<evidence type="ECO:0000313" key="1">
    <source>
        <dbReference type="EMBL" id="JAH37894.1"/>
    </source>
</evidence>
<accession>A0A0E9S921</accession>
<dbReference type="AlphaFoldDB" id="A0A0E9S921"/>
<reference evidence="1" key="1">
    <citation type="submission" date="2014-11" db="EMBL/GenBank/DDBJ databases">
        <authorList>
            <person name="Amaro Gonzalez C."/>
        </authorList>
    </citation>
    <scope>NUCLEOTIDE SEQUENCE</scope>
</reference>
<proteinExistence type="predicted"/>
<sequence>MYIRLSCTFSLVTSSVRLFGRTKRVFYFNVD</sequence>
<protein>
    <submittedName>
        <fullName evidence="1">Uncharacterized protein</fullName>
    </submittedName>
</protein>